<evidence type="ECO:0000256" key="1">
    <source>
        <dbReference type="SAM" id="Phobius"/>
    </source>
</evidence>
<feature type="transmembrane region" description="Helical" evidence="1">
    <location>
        <begin position="96"/>
        <end position="121"/>
    </location>
</feature>
<feature type="transmembrane region" description="Helical" evidence="1">
    <location>
        <begin position="141"/>
        <end position="160"/>
    </location>
</feature>
<protein>
    <recommendedName>
        <fullName evidence="3">Transmembrane protein</fullName>
    </recommendedName>
</protein>
<evidence type="ECO:0000313" key="2">
    <source>
        <dbReference type="EMBL" id="NUU85547.1"/>
    </source>
</evidence>
<organism evidence="2">
    <name type="scientific">Populus davidiana</name>
    <dbReference type="NCBI Taxonomy" id="266767"/>
    <lineage>
        <taxon>Eukaryota</taxon>
        <taxon>Viridiplantae</taxon>
        <taxon>Streptophyta</taxon>
        <taxon>Embryophyta</taxon>
        <taxon>Tracheophyta</taxon>
        <taxon>Spermatophyta</taxon>
        <taxon>Magnoliopsida</taxon>
        <taxon>eudicotyledons</taxon>
        <taxon>Gunneridae</taxon>
        <taxon>Pentapetalae</taxon>
        <taxon>rosids</taxon>
        <taxon>fabids</taxon>
        <taxon>Malpighiales</taxon>
        <taxon>Salicaceae</taxon>
        <taxon>Saliceae</taxon>
        <taxon>Populus</taxon>
    </lineage>
</organism>
<name>A0A6M2EJQ0_9ROSI</name>
<keyword evidence="1" id="KW-0812">Transmembrane</keyword>
<dbReference type="AlphaFoldDB" id="A0A6M2EJQ0"/>
<keyword evidence="1" id="KW-0472">Membrane</keyword>
<dbReference type="EMBL" id="GILB01005214">
    <property type="protein sequence ID" value="NUU85547.1"/>
    <property type="molecule type" value="Transcribed_RNA"/>
</dbReference>
<keyword evidence="1" id="KW-1133">Transmembrane helix</keyword>
<accession>A0A6M2EJQ0</accession>
<proteinExistence type="predicted"/>
<reference evidence="2" key="1">
    <citation type="submission" date="2020-03" db="EMBL/GenBank/DDBJ databases">
        <authorList>
            <person name="Zhang R."/>
        </authorList>
    </citation>
    <scope>NUCLEOTIDE SEQUENCE</scope>
</reference>
<sequence length="184" mass="21001">MKVRLKEIGGAFFLQFISRWRVLDGGCPSLNKVDIVVLIWSSGDDLLKVHYPSWRMVTCSMPAVAWPRFWVSGWMSQSSASCWNSFGWRSSFGWELMVAVLLLGAKFFMLRLLVCCCYSLVQDWFTGVRDGWFVGWFVDEVYLHYCYVMVALVGPLQFCLSREKCSTSGAAGIFAWVCVVLHDS</sequence>
<evidence type="ECO:0008006" key="3">
    <source>
        <dbReference type="Google" id="ProtNLM"/>
    </source>
</evidence>